<organism evidence="3 4">
    <name type="scientific">Desulfobacter latus</name>
    <dbReference type="NCBI Taxonomy" id="2292"/>
    <lineage>
        <taxon>Bacteria</taxon>
        <taxon>Pseudomonadati</taxon>
        <taxon>Thermodesulfobacteriota</taxon>
        <taxon>Desulfobacteria</taxon>
        <taxon>Desulfobacterales</taxon>
        <taxon>Desulfobacteraceae</taxon>
        <taxon>Desulfobacter</taxon>
    </lineage>
</organism>
<dbReference type="SUPFAM" id="SSF53756">
    <property type="entry name" value="UDP-Glycosyltransferase/glycogen phosphorylase"/>
    <property type="match status" value="1"/>
</dbReference>
<keyword evidence="3" id="KW-0808">Transferase</keyword>
<dbReference type="GO" id="GO:0016757">
    <property type="term" value="F:glycosyltransferase activity"/>
    <property type="evidence" value="ECO:0007669"/>
    <property type="project" value="InterPro"/>
</dbReference>
<dbReference type="Pfam" id="PF13439">
    <property type="entry name" value="Glyco_transf_4"/>
    <property type="match status" value="1"/>
</dbReference>
<dbReference type="EMBL" id="JACADJ010000023">
    <property type="protein sequence ID" value="NWH05039.1"/>
    <property type="molecule type" value="Genomic_DNA"/>
</dbReference>
<evidence type="ECO:0000259" key="1">
    <source>
        <dbReference type="Pfam" id="PF00534"/>
    </source>
</evidence>
<proteinExistence type="predicted"/>
<dbReference type="Gene3D" id="3.40.50.2000">
    <property type="entry name" value="Glycogen Phosphorylase B"/>
    <property type="match status" value="2"/>
</dbReference>
<accession>A0A850SV61</accession>
<comment type="caution">
    <text evidence="3">The sequence shown here is derived from an EMBL/GenBank/DDBJ whole genome shotgun (WGS) entry which is preliminary data.</text>
</comment>
<dbReference type="PANTHER" id="PTHR45947:SF15">
    <property type="entry name" value="TEICHURONIC ACID BIOSYNTHESIS GLYCOSYLTRANSFERASE TUAC-RELATED"/>
    <property type="match status" value="1"/>
</dbReference>
<evidence type="ECO:0000259" key="2">
    <source>
        <dbReference type="Pfam" id="PF13439"/>
    </source>
</evidence>
<gene>
    <name evidence="3" type="ORF">HXW94_08590</name>
</gene>
<dbReference type="Proteomes" id="UP000553343">
    <property type="component" value="Unassembled WGS sequence"/>
</dbReference>
<protein>
    <submittedName>
        <fullName evidence="3">Glycosyltransferase</fullName>
    </submittedName>
</protein>
<keyword evidence="4" id="KW-1185">Reference proteome</keyword>
<evidence type="ECO:0000313" key="3">
    <source>
        <dbReference type="EMBL" id="NWH05039.1"/>
    </source>
</evidence>
<feature type="domain" description="Glycosyl transferase family 1" evidence="1">
    <location>
        <begin position="195"/>
        <end position="360"/>
    </location>
</feature>
<name>A0A850SV61_9BACT</name>
<dbReference type="Pfam" id="PF00534">
    <property type="entry name" value="Glycos_transf_1"/>
    <property type="match status" value="1"/>
</dbReference>
<dbReference type="RefSeq" id="WP_178366497.1">
    <property type="nucleotide sequence ID" value="NZ_JACADJ010000023.1"/>
</dbReference>
<dbReference type="PANTHER" id="PTHR45947">
    <property type="entry name" value="SULFOQUINOVOSYL TRANSFERASE SQD2"/>
    <property type="match status" value="1"/>
</dbReference>
<feature type="domain" description="Glycosyltransferase subfamily 4-like N-terminal" evidence="2">
    <location>
        <begin position="74"/>
        <end position="188"/>
    </location>
</feature>
<dbReference type="InterPro" id="IPR028098">
    <property type="entry name" value="Glyco_trans_4-like_N"/>
</dbReference>
<dbReference type="AlphaFoldDB" id="A0A850SV61"/>
<reference evidence="3 4" key="1">
    <citation type="submission" date="2020-06" db="EMBL/GenBank/DDBJ databases">
        <title>High-quality draft genome of sulfate reducer Desulfobacter latus type strain AcrS2 isolated from marine sediment.</title>
        <authorList>
            <person name="Hoppe M."/>
            <person name="Larsen C.K."/>
            <person name="Marshall I.P.G."/>
            <person name="Schramm A."/>
            <person name="Marietou A.G."/>
        </authorList>
    </citation>
    <scope>NUCLEOTIDE SEQUENCE [LARGE SCALE GENOMIC DNA]</scope>
    <source>
        <strain evidence="3 4">AcRS2</strain>
    </source>
</reference>
<evidence type="ECO:0000313" key="4">
    <source>
        <dbReference type="Proteomes" id="UP000553343"/>
    </source>
</evidence>
<dbReference type="InterPro" id="IPR001296">
    <property type="entry name" value="Glyco_trans_1"/>
</dbReference>
<sequence length="383" mass="42157">MNVLSFSYCFPNETNPNWGIFVFQRLKALSKFIDLQVCSPVPWFPFLVPGGKIVHGNWKGLEISRPRFFYTPKIFKNNDARFYARGILPWVKKLCRTWQPDILDAHFIWPDGVGVSLIAKDLGVPYVITLRGKLFECMKKPSQVRQCAEALKGASAVISVSSGLAEAAIELGADPARIRVIPNGVDAENFNIKDKKACRKFLGLPEDKKILVTVAHLGHRKGHHEVIRAIAGLAEDVCLVLVGGPAQGGTHETIMAEAEKSGVKKRVILAGPQPYDRVARYFSAADASVLASYREGCPNAVLESLACGTPVVATDVGAVRDILPVPGAGYIVPRKQVEPLKEGIKKVLSTKWNPESVLENSRVRSWEQVAYEVQMVFKEVVGE</sequence>
<dbReference type="InterPro" id="IPR050194">
    <property type="entry name" value="Glycosyltransferase_grp1"/>
</dbReference>